<reference evidence="2 3" key="1">
    <citation type="submission" date="2018-02" db="EMBL/GenBank/DDBJ databases">
        <title>The genomes of Aspergillus section Nigri reveals drivers in fungal speciation.</title>
        <authorList>
            <consortium name="DOE Joint Genome Institute"/>
            <person name="Vesth T.C."/>
            <person name="Nybo J."/>
            <person name="Theobald S."/>
            <person name="Brandl J."/>
            <person name="Frisvad J.C."/>
            <person name="Nielsen K.F."/>
            <person name="Lyhne E.K."/>
            <person name="Kogle M.E."/>
            <person name="Kuo A."/>
            <person name="Riley R."/>
            <person name="Clum A."/>
            <person name="Nolan M."/>
            <person name="Lipzen A."/>
            <person name="Salamov A."/>
            <person name="Henrissat B."/>
            <person name="Wiebenga A."/>
            <person name="De vries R.P."/>
            <person name="Grigoriev I.V."/>
            <person name="Mortensen U.H."/>
            <person name="Andersen M.R."/>
            <person name="Baker S.E."/>
        </authorList>
    </citation>
    <scope>NUCLEOTIDE SEQUENCE [LARGE SCALE GENOMIC DNA]</scope>
    <source>
        <strain evidence="2 3">CBS 707.79</strain>
    </source>
</reference>
<dbReference type="Gene3D" id="3.40.462.20">
    <property type="match status" value="1"/>
</dbReference>
<protein>
    <submittedName>
        <fullName evidence="2">Uncharacterized protein</fullName>
    </submittedName>
</protein>
<dbReference type="Proteomes" id="UP000247810">
    <property type="component" value="Unassembled WGS sequence"/>
</dbReference>
<feature type="compositionally biased region" description="Low complexity" evidence="1">
    <location>
        <begin position="111"/>
        <end position="127"/>
    </location>
</feature>
<gene>
    <name evidence="2" type="ORF">BO71DRAFT_434671</name>
</gene>
<keyword evidence="3" id="KW-1185">Reference proteome</keyword>
<dbReference type="VEuPathDB" id="FungiDB:BO71DRAFT_434671"/>
<dbReference type="STRING" id="1448320.A0A319DNB7"/>
<dbReference type="Gene3D" id="3.30.465.10">
    <property type="match status" value="1"/>
</dbReference>
<dbReference type="EMBL" id="KZ826022">
    <property type="protein sequence ID" value="PYH89588.1"/>
    <property type="molecule type" value="Genomic_DNA"/>
</dbReference>
<evidence type="ECO:0000256" key="1">
    <source>
        <dbReference type="SAM" id="MobiDB-lite"/>
    </source>
</evidence>
<organism evidence="2 3">
    <name type="scientific">Aspergillus ellipticus CBS 707.79</name>
    <dbReference type="NCBI Taxonomy" id="1448320"/>
    <lineage>
        <taxon>Eukaryota</taxon>
        <taxon>Fungi</taxon>
        <taxon>Dikarya</taxon>
        <taxon>Ascomycota</taxon>
        <taxon>Pezizomycotina</taxon>
        <taxon>Eurotiomycetes</taxon>
        <taxon>Eurotiomycetidae</taxon>
        <taxon>Eurotiales</taxon>
        <taxon>Aspergillaceae</taxon>
        <taxon>Aspergillus</taxon>
        <taxon>Aspergillus subgen. Circumdati</taxon>
    </lineage>
</organism>
<dbReference type="OrthoDB" id="363185at2759"/>
<evidence type="ECO:0000313" key="3">
    <source>
        <dbReference type="Proteomes" id="UP000247810"/>
    </source>
</evidence>
<name>A0A319DNB7_9EURO</name>
<accession>A0A319DNB7</accession>
<feature type="compositionally biased region" description="Polar residues" evidence="1">
    <location>
        <begin position="99"/>
        <end position="110"/>
    </location>
</feature>
<sequence>MAFYGPIITPSAPPTPAGLHAGLTLALRADAERLKAIRGAGGAFGIVTEITIPVHPVGQILAGVIMYDSTDRLHTMQEYNTNYQALCAQGIPAALTLHQSPLPTSRPATNGSTQSPRSPRPSSTGSTKPPPSDGSPPTTRGRIWTINLKELTSEVLQVITNHTTASSRRGTVISCSKFWGAVGDEEQIPETMEWGSAFQAALRGTNRANVLDAPYLSLSAQEELDMERGFRAGVGVVEGVEAEAGSGGEVSGGAIVQFDEQ</sequence>
<proteinExistence type="predicted"/>
<evidence type="ECO:0000313" key="2">
    <source>
        <dbReference type="EMBL" id="PYH89588.1"/>
    </source>
</evidence>
<dbReference type="AlphaFoldDB" id="A0A319DNB7"/>
<feature type="region of interest" description="Disordered" evidence="1">
    <location>
        <begin position="99"/>
        <end position="141"/>
    </location>
</feature>
<dbReference type="InterPro" id="IPR016169">
    <property type="entry name" value="FAD-bd_PCMH_sub2"/>
</dbReference>